<proteinExistence type="predicted"/>
<dbReference type="HOGENOM" id="CLU_2923530_0_0_1"/>
<reference evidence="1 2" key="1">
    <citation type="submission" date="2014-04" db="EMBL/GenBank/DDBJ databases">
        <authorList>
            <consortium name="DOE Joint Genome Institute"/>
            <person name="Kuo A."/>
            <person name="Kohler A."/>
            <person name="Costa M.D."/>
            <person name="Nagy L.G."/>
            <person name="Floudas D."/>
            <person name="Copeland A."/>
            <person name="Barry K.W."/>
            <person name="Cichocki N."/>
            <person name="Veneault-Fourrey C."/>
            <person name="LaButti K."/>
            <person name="Lindquist E.A."/>
            <person name="Lipzen A."/>
            <person name="Lundell T."/>
            <person name="Morin E."/>
            <person name="Murat C."/>
            <person name="Sun H."/>
            <person name="Tunlid A."/>
            <person name="Henrissat B."/>
            <person name="Grigoriev I.V."/>
            <person name="Hibbett D.S."/>
            <person name="Martin F."/>
            <person name="Nordberg H.P."/>
            <person name="Cantor M.N."/>
            <person name="Hua S.X."/>
        </authorList>
    </citation>
    <scope>NUCLEOTIDE SEQUENCE [LARGE SCALE GENOMIC DNA]</scope>
    <source>
        <strain evidence="1 2">441</strain>
    </source>
</reference>
<accession>A0A0C9ZAD7</accession>
<dbReference type="EMBL" id="KN833844">
    <property type="protein sequence ID" value="KIK16893.1"/>
    <property type="molecule type" value="Genomic_DNA"/>
</dbReference>
<dbReference type="AlphaFoldDB" id="A0A0C9ZAD7"/>
<gene>
    <name evidence="1" type="ORF">PISMIDRAFT_685898</name>
</gene>
<reference evidence="2" key="2">
    <citation type="submission" date="2015-01" db="EMBL/GenBank/DDBJ databases">
        <title>Evolutionary Origins and Diversification of the Mycorrhizal Mutualists.</title>
        <authorList>
            <consortium name="DOE Joint Genome Institute"/>
            <consortium name="Mycorrhizal Genomics Consortium"/>
            <person name="Kohler A."/>
            <person name="Kuo A."/>
            <person name="Nagy L.G."/>
            <person name="Floudas D."/>
            <person name="Copeland A."/>
            <person name="Barry K.W."/>
            <person name="Cichocki N."/>
            <person name="Veneault-Fourrey C."/>
            <person name="LaButti K."/>
            <person name="Lindquist E.A."/>
            <person name="Lipzen A."/>
            <person name="Lundell T."/>
            <person name="Morin E."/>
            <person name="Murat C."/>
            <person name="Riley R."/>
            <person name="Ohm R."/>
            <person name="Sun H."/>
            <person name="Tunlid A."/>
            <person name="Henrissat B."/>
            <person name="Grigoriev I.V."/>
            <person name="Hibbett D.S."/>
            <person name="Martin F."/>
        </authorList>
    </citation>
    <scope>NUCLEOTIDE SEQUENCE [LARGE SCALE GENOMIC DNA]</scope>
    <source>
        <strain evidence="2">441</strain>
    </source>
</reference>
<organism evidence="1 2">
    <name type="scientific">Pisolithus microcarpus 441</name>
    <dbReference type="NCBI Taxonomy" id="765257"/>
    <lineage>
        <taxon>Eukaryota</taxon>
        <taxon>Fungi</taxon>
        <taxon>Dikarya</taxon>
        <taxon>Basidiomycota</taxon>
        <taxon>Agaricomycotina</taxon>
        <taxon>Agaricomycetes</taxon>
        <taxon>Agaricomycetidae</taxon>
        <taxon>Boletales</taxon>
        <taxon>Sclerodermatineae</taxon>
        <taxon>Pisolithaceae</taxon>
        <taxon>Pisolithus</taxon>
    </lineage>
</organism>
<evidence type="ECO:0000313" key="2">
    <source>
        <dbReference type="Proteomes" id="UP000054018"/>
    </source>
</evidence>
<name>A0A0C9ZAD7_9AGAM</name>
<evidence type="ECO:0000313" key="1">
    <source>
        <dbReference type="EMBL" id="KIK16893.1"/>
    </source>
</evidence>
<dbReference type="OrthoDB" id="5419315at2759"/>
<keyword evidence="2" id="KW-1185">Reference proteome</keyword>
<protein>
    <submittedName>
        <fullName evidence="1">Uncharacterized protein</fullName>
    </submittedName>
</protein>
<sequence length="61" mass="7290">MTRNFWLTLAQASDQKISTPHRTCWRSLLVMFYFHGSNTTHPRFITTFFLSFGHTMYPFTI</sequence>
<dbReference type="Proteomes" id="UP000054018">
    <property type="component" value="Unassembled WGS sequence"/>
</dbReference>